<gene>
    <name evidence="3" type="ORF">ABV300_08130</name>
</gene>
<dbReference type="EMBL" id="CP159307">
    <property type="protein sequence ID" value="XCH33106.1"/>
    <property type="molecule type" value="Genomic_DNA"/>
</dbReference>
<dbReference type="AlphaFoldDB" id="A0AAU8GBS1"/>
<name>A0AAU8GBS1_9CHLR</name>
<dbReference type="CDD" id="cd01131">
    <property type="entry name" value="PilT"/>
    <property type="match status" value="1"/>
</dbReference>
<evidence type="ECO:0000259" key="2">
    <source>
        <dbReference type="PROSITE" id="PS00662"/>
    </source>
</evidence>
<dbReference type="PROSITE" id="PS00662">
    <property type="entry name" value="T2SP_E"/>
    <property type="match status" value="1"/>
</dbReference>
<protein>
    <submittedName>
        <fullName evidence="3">PilT/PilU family type 4a pilus ATPase</fullName>
    </submittedName>
</protein>
<evidence type="ECO:0000256" key="1">
    <source>
        <dbReference type="ARBA" id="ARBA00006611"/>
    </source>
</evidence>
<proteinExistence type="inferred from homology"/>
<dbReference type="Gene3D" id="3.40.50.300">
    <property type="entry name" value="P-loop containing nucleotide triphosphate hydrolases"/>
    <property type="match status" value="1"/>
</dbReference>
<evidence type="ECO:0000313" key="3">
    <source>
        <dbReference type="EMBL" id="XCH33106.1"/>
    </source>
</evidence>
<feature type="domain" description="Bacterial type II secretion system protein E" evidence="2">
    <location>
        <begin position="195"/>
        <end position="209"/>
    </location>
</feature>
<dbReference type="RefSeq" id="WP_353714356.1">
    <property type="nucleotide sequence ID" value="NZ_CP159307.1"/>
</dbReference>
<dbReference type="InterPro" id="IPR001482">
    <property type="entry name" value="T2SS/T4SS_dom"/>
</dbReference>
<dbReference type="InterPro" id="IPR050921">
    <property type="entry name" value="T4SS_GSP_E_ATPase"/>
</dbReference>
<dbReference type="SUPFAM" id="SSF52540">
    <property type="entry name" value="P-loop containing nucleoside triphosphate hydrolases"/>
    <property type="match status" value="1"/>
</dbReference>
<dbReference type="InterPro" id="IPR027417">
    <property type="entry name" value="P-loop_NTPase"/>
</dbReference>
<dbReference type="GO" id="GO:0016887">
    <property type="term" value="F:ATP hydrolysis activity"/>
    <property type="evidence" value="ECO:0007669"/>
    <property type="project" value="InterPro"/>
</dbReference>
<dbReference type="NCBIfam" id="TIGR01420">
    <property type="entry name" value="pilT_fam"/>
    <property type="match status" value="1"/>
</dbReference>
<dbReference type="Gene3D" id="3.30.450.90">
    <property type="match status" value="1"/>
</dbReference>
<dbReference type="InterPro" id="IPR003593">
    <property type="entry name" value="AAA+_ATPase"/>
</dbReference>
<dbReference type="InterPro" id="IPR006321">
    <property type="entry name" value="PilT/PilU"/>
</dbReference>
<dbReference type="Pfam" id="PF00437">
    <property type="entry name" value="T2SSE"/>
    <property type="match status" value="1"/>
</dbReference>
<dbReference type="SMART" id="SM00382">
    <property type="entry name" value="AAA"/>
    <property type="match status" value="1"/>
</dbReference>
<dbReference type="PANTHER" id="PTHR30486:SF16">
    <property type="entry name" value="TWITCHING MOTILITY PROTEIN PILT"/>
    <property type="match status" value="1"/>
</dbReference>
<organism evidence="3">
    <name type="scientific">Dehalogenimonas sp. 4OHTPN</name>
    <dbReference type="NCBI Taxonomy" id="3166643"/>
    <lineage>
        <taxon>Bacteria</taxon>
        <taxon>Bacillati</taxon>
        <taxon>Chloroflexota</taxon>
        <taxon>Dehalococcoidia</taxon>
        <taxon>Dehalococcoidales</taxon>
        <taxon>Dehalococcoidaceae</taxon>
        <taxon>Dehalogenimonas</taxon>
    </lineage>
</organism>
<reference evidence="3" key="1">
    <citation type="submission" date="2024-06" db="EMBL/GenBank/DDBJ databases">
        <title>A Novel Isolate, Dehalogenimonas sp. Strain 4OHTPN, Dechlorinates Aromatic 4 Hydroxy chlorothalonil by a Novel Reductive Dehalogenase.</title>
        <authorList>
            <person name="Liu G."/>
        </authorList>
    </citation>
    <scope>NUCLEOTIDE SEQUENCE</scope>
    <source>
        <strain evidence="3">4OHTPN</strain>
    </source>
</reference>
<sequence>MMDIFELITQAKDRNGSDLHMVVDSPPLVRVRGALEPLDGATPLTPQDNIAALSQLAEPRDLETFQRELELDFGFTMPGVGRLRCNAAQQRGAVSLAIRLLPPDIPTIDELELPQICKDLVMRPRGLVVVTGPTGSGKSTTLGAMIQHLNHNAAKHVVTIEDPIEYVHPSLRCAITQRQLGTDTRSFSQALKHVLRQNPDVIMVGEMRDLETAAAVLTVAETGHLVLTTSHAPSTHQALERIIDLFPPHERHLAYTRLASLLMGVLCQTLVPRAATNGRIAAVEIMLANTAVRNLIREEKLYQVPNVVRTSRDEGMLTLDESLVDLYKHEKITRETVYDYCADTEEIERLLGARPRAAAKRRTAGGGGMYACFIE</sequence>
<comment type="similarity">
    <text evidence="1">Belongs to the GSP E family.</text>
</comment>
<dbReference type="PANTHER" id="PTHR30486">
    <property type="entry name" value="TWITCHING MOTILITY PROTEIN PILT"/>
    <property type="match status" value="1"/>
</dbReference>
<dbReference type="GO" id="GO:0005524">
    <property type="term" value="F:ATP binding"/>
    <property type="evidence" value="ECO:0007669"/>
    <property type="project" value="InterPro"/>
</dbReference>
<accession>A0AAU8GBS1</accession>